<name>A0A8X6Q6Y7_NEPPI</name>
<sequence length="99" mass="11275">MENKREENERIGTDVAYKSYLVDMAGTSQNSSVFEHRNIRSDIIKVVDSYSNMVQFGNPIGDSMINTVSTEVDIYSNNVERINWIFCHPDKSQGLLVVL</sequence>
<evidence type="ECO:0000313" key="1">
    <source>
        <dbReference type="EMBL" id="GFU09903.1"/>
    </source>
</evidence>
<proteinExistence type="predicted"/>
<gene>
    <name evidence="1" type="ORF">NPIL_551751</name>
</gene>
<accession>A0A8X6Q6Y7</accession>
<keyword evidence="2" id="KW-1185">Reference proteome</keyword>
<dbReference type="Proteomes" id="UP000887013">
    <property type="component" value="Unassembled WGS sequence"/>
</dbReference>
<organism evidence="1 2">
    <name type="scientific">Nephila pilipes</name>
    <name type="common">Giant wood spider</name>
    <name type="synonym">Nephila maculata</name>
    <dbReference type="NCBI Taxonomy" id="299642"/>
    <lineage>
        <taxon>Eukaryota</taxon>
        <taxon>Metazoa</taxon>
        <taxon>Ecdysozoa</taxon>
        <taxon>Arthropoda</taxon>
        <taxon>Chelicerata</taxon>
        <taxon>Arachnida</taxon>
        <taxon>Araneae</taxon>
        <taxon>Araneomorphae</taxon>
        <taxon>Entelegynae</taxon>
        <taxon>Araneoidea</taxon>
        <taxon>Nephilidae</taxon>
        <taxon>Nephila</taxon>
    </lineage>
</organism>
<comment type="caution">
    <text evidence="1">The sequence shown here is derived from an EMBL/GenBank/DDBJ whole genome shotgun (WGS) entry which is preliminary data.</text>
</comment>
<reference evidence="1" key="1">
    <citation type="submission" date="2020-08" db="EMBL/GenBank/DDBJ databases">
        <title>Multicomponent nature underlies the extraordinary mechanical properties of spider dragline silk.</title>
        <authorList>
            <person name="Kono N."/>
            <person name="Nakamura H."/>
            <person name="Mori M."/>
            <person name="Yoshida Y."/>
            <person name="Ohtoshi R."/>
            <person name="Malay A.D."/>
            <person name="Moran D.A.P."/>
            <person name="Tomita M."/>
            <person name="Numata K."/>
            <person name="Arakawa K."/>
        </authorList>
    </citation>
    <scope>NUCLEOTIDE SEQUENCE</scope>
</reference>
<dbReference type="EMBL" id="BMAW01078173">
    <property type="protein sequence ID" value="GFU09903.1"/>
    <property type="molecule type" value="Genomic_DNA"/>
</dbReference>
<dbReference type="AlphaFoldDB" id="A0A8X6Q6Y7"/>
<evidence type="ECO:0000313" key="2">
    <source>
        <dbReference type="Proteomes" id="UP000887013"/>
    </source>
</evidence>
<protein>
    <submittedName>
        <fullName evidence="1">Uncharacterized protein</fullName>
    </submittedName>
</protein>